<dbReference type="Gene3D" id="2.40.160.20">
    <property type="match status" value="1"/>
</dbReference>
<dbReference type="RefSeq" id="WP_092362419.1">
    <property type="nucleotide sequence ID" value="NZ_BMGV01000002.1"/>
</dbReference>
<feature type="chain" id="PRO_5011616588" evidence="1">
    <location>
        <begin position="23"/>
        <end position="164"/>
    </location>
</feature>
<dbReference type="AlphaFoldDB" id="A0A1H6SRR9"/>
<gene>
    <name evidence="2" type="ORF">SAMN05444007_102108</name>
</gene>
<accession>A0A1H6SRR9</accession>
<keyword evidence="1" id="KW-0732">Signal</keyword>
<evidence type="ECO:0000313" key="3">
    <source>
        <dbReference type="Proteomes" id="UP000199379"/>
    </source>
</evidence>
<proteinExistence type="predicted"/>
<name>A0A1H6SRR9_9RHOB</name>
<sequence length="164" mass="17392">MKKFAKYWVLALAGLTGGTASAQEMVFSLGYTSYSLEGSEDSAIASIDYSHAPFFVRDRLSAGWGAAVEATAEGDLFAGAGVVTEFQLDNGWFLEGSVLPGLYDEGSAGNDLGSAFEIRSLFGIGRELPSGNRLSLAITHKSNASTADSNPGANAFLLRWHRPF</sequence>
<feature type="signal peptide" evidence="1">
    <location>
        <begin position="1"/>
        <end position="22"/>
    </location>
</feature>
<dbReference type="InterPro" id="IPR018550">
    <property type="entry name" value="Lipid-A_deacylase-rel"/>
</dbReference>
<evidence type="ECO:0000313" key="2">
    <source>
        <dbReference type="EMBL" id="SEI67477.1"/>
    </source>
</evidence>
<dbReference type="Pfam" id="PF09411">
    <property type="entry name" value="PagL"/>
    <property type="match status" value="1"/>
</dbReference>
<dbReference type="EMBL" id="FNYD01000002">
    <property type="protein sequence ID" value="SEI67477.1"/>
    <property type="molecule type" value="Genomic_DNA"/>
</dbReference>
<reference evidence="2 3" key="1">
    <citation type="submission" date="2016-10" db="EMBL/GenBank/DDBJ databases">
        <authorList>
            <person name="de Groot N.N."/>
        </authorList>
    </citation>
    <scope>NUCLEOTIDE SEQUENCE [LARGE SCALE GENOMIC DNA]</scope>
    <source>
        <strain evidence="2 3">DSM 29340</strain>
    </source>
</reference>
<keyword evidence="3" id="KW-1185">Reference proteome</keyword>
<evidence type="ECO:0000256" key="1">
    <source>
        <dbReference type="SAM" id="SignalP"/>
    </source>
</evidence>
<protein>
    <submittedName>
        <fullName evidence="2">Lipid A 3-O-deacylase (PagL)</fullName>
    </submittedName>
</protein>
<dbReference type="Proteomes" id="UP000199379">
    <property type="component" value="Unassembled WGS sequence"/>
</dbReference>
<dbReference type="STRING" id="1227549.SAMN05444007_102108"/>
<organism evidence="2 3">
    <name type="scientific">Cribrihabitans marinus</name>
    <dbReference type="NCBI Taxonomy" id="1227549"/>
    <lineage>
        <taxon>Bacteria</taxon>
        <taxon>Pseudomonadati</taxon>
        <taxon>Pseudomonadota</taxon>
        <taxon>Alphaproteobacteria</taxon>
        <taxon>Rhodobacterales</taxon>
        <taxon>Paracoccaceae</taxon>
        <taxon>Cribrihabitans</taxon>
    </lineage>
</organism>
<dbReference type="OrthoDB" id="6199047at2"/>